<dbReference type="GO" id="GO:0005737">
    <property type="term" value="C:cytoplasm"/>
    <property type="evidence" value="ECO:0007669"/>
    <property type="project" value="TreeGrafter"/>
</dbReference>
<comment type="caution">
    <text evidence="5">The sequence shown here is derived from an EMBL/GenBank/DDBJ whole genome shotgun (WGS) entry which is preliminary data.</text>
</comment>
<evidence type="ECO:0000256" key="2">
    <source>
        <dbReference type="ARBA" id="ARBA00023235"/>
    </source>
</evidence>
<dbReference type="Gene3D" id="3.40.50.1240">
    <property type="entry name" value="Phosphoglycerate mutase-like"/>
    <property type="match status" value="1"/>
</dbReference>
<dbReference type="CDD" id="cd07067">
    <property type="entry name" value="HP_PGM_like"/>
    <property type="match status" value="1"/>
</dbReference>
<dbReference type="InterPro" id="IPR013078">
    <property type="entry name" value="His_Pase_superF_clade-1"/>
</dbReference>
<evidence type="ECO:0000256" key="3">
    <source>
        <dbReference type="PIRSR" id="PIRSR613078-1"/>
    </source>
</evidence>
<keyword evidence="6" id="KW-1185">Reference proteome</keyword>
<dbReference type="PROSITE" id="PS00175">
    <property type="entry name" value="PG_MUTASE"/>
    <property type="match status" value="1"/>
</dbReference>
<dbReference type="EMBL" id="QDDR01000010">
    <property type="protein sequence ID" value="PVE46098.1"/>
    <property type="molecule type" value="Genomic_DNA"/>
</dbReference>
<keyword evidence="1" id="KW-0324">Glycolysis</keyword>
<dbReference type="InterPro" id="IPR001345">
    <property type="entry name" value="PG/BPGM_mutase_AS"/>
</dbReference>
<dbReference type="Pfam" id="PF00300">
    <property type="entry name" value="His_Phos_1"/>
    <property type="match status" value="1"/>
</dbReference>
<proteinExistence type="predicted"/>
<dbReference type="OrthoDB" id="9781415at2"/>
<feature type="binding site" evidence="4">
    <location>
        <begin position="8"/>
        <end position="15"/>
    </location>
    <ligand>
        <name>substrate</name>
    </ligand>
</feature>
<feature type="active site" description="Tele-phosphohistidine intermediate" evidence="3">
    <location>
        <position position="9"/>
    </location>
</feature>
<evidence type="ECO:0000313" key="6">
    <source>
        <dbReference type="Proteomes" id="UP000244810"/>
    </source>
</evidence>
<protein>
    <submittedName>
        <fullName evidence="5">Histidine phosphatase family protein</fullName>
    </submittedName>
</protein>
<dbReference type="PANTHER" id="PTHR48100:SF1">
    <property type="entry name" value="HISTIDINE PHOSPHATASE FAMILY PROTEIN-RELATED"/>
    <property type="match status" value="1"/>
</dbReference>
<dbReference type="GO" id="GO:0016791">
    <property type="term" value="F:phosphatase activity"/>
    <property type="evidence" value="ECO:0007669"/>
    <property type="project" value="TreeGrafter"/>
</dbReference>
<dbReference type="AlphaFoldDB" id="A0A2T7UN90"/>
<dbReference type="PANTHER" id="PTHR48100">
    <property type="entry name" value="BROAD-SPECIFICITY PHOSPHATASE YOR283W-RELATED"/>
    <property type="match status" value="1"/>
</dbReference>
<evidence type="ECO:0000313" key="5">
    <source>
        <dbReference type="EMBL" id="PVE46098.1"/>
    </source>
</evidence>
<accession>A0A2T7UN90</accession>
<gene>
    <name evidence="5" type="ORF">DDE23_18070</name>
</gene>
<dbReference type="PIRSF" id="PIRSF000709">
    <property type="entry name" value="6PFK_2-Ptase"/>
    <property type="match status" value="1"/>
</dbReference>
<name>A0A2T7UN90_9RHOB</name>
<feature type="active site" description="Proton donor/acceptor" evidence="3">
    <location>
        <position position="82"/>
    </location>
</feature>
<sequence length="187" mass="20124">MPPLLLLRHGETEWNHAGRIQGSLDSPLTPRGLEQAREQRAILARLETRDLPLFVSPLLRARLTAGIALPDHAQTLDPRLTEIACGAWEGLTPAERAAGWPALAADCDSDLALYDKAPGGEGLAGVEARVRDFLNGLDGPAVVVAHKVVLIVMRGLLRGLDRGALHRLEAPQGVVIRLADGQETILR</sequence>
<dbReference type="RefSeq" id="WP_107751923.1">
    <property type="nucleotide sequence ID" value="NZ_QBKF01000005.1"/>
</dbReference>
<dbReference type="InterPro" id="IPR029033">
    <property type="entry name" value="His_PPase_superfam"/>
</dbReference>
<organism evidence="5 6">
    <name type="scientific">Pararhodobacter aggregans</name>
    <dbReference type="NCBI Taxonomy" id="404875"/>
    <lineage>
        <taxon>Bacteria</taxon>
        <taxon>Pseudomonadati</taxon>
        <taxon>Pseudomonadota</taxon>
        <taxon>Alphaproteobacteria</taxon>
        <taxon>Rhodobacterales</taxon>
        <taxon>Paracoccaceae</taxon>
        <taxon>Pararhodobacter</taxon>
    </lineage>
</organism>
<evidence type="ECO:0000256" key="4">
    <source>
        <dbReference type="PIRSR" id="PIRSR613078-2"/>
    </source>
</evidence>
<feature type="binding site" evidence="4">
    <location>
        <position position="60"/>
    </location>
    <ligand>
        <name>substrate</name>
    </ligand>
</feature>
<dbReference type="SMART" id="SM00855">
    <property type="entry name" value="PGAM"/>
    <property type="match status" value="1"/>
</dbReference>
<keyword evidence="2" id="KW-0413">Isomerase</keyword>
<dbReference type="SUPFAM" id="SSF53254">
    <property type="entry name" value="Phosphoglycerate mutase-like"/>
    <property type="match status" value="1"/>
</dbReference>
<dbReference type="Proteomes" id="UP000244810">
    <property type="component" value="Unassembled WGS sequence"/>
</dbReference>
<reference evidence="5 6" key="1">
    <citation type="journal article" date="2011" name="Syst. Appl. Microbiol.">
        <title>Defluviimonas denitrificans gen. nov., sp. nov., and Pararhodobacter aggregans gen. nov., sp. nov., non-phototrophic Rhodobacteraceae from the biofilter of a marine aquaculture.</title>
        <authorList>
            <person name="Foesel B.U."/>
            <person name="Drake H.L."/>
            <person name="Schramm A."/>
        </authorList>
    </citation>
    <scope>NUCLEOTIDE SEQUENCE [LARGE SCALE GENOMIC DNA]</scope>
    <source>
        <strain evidence="5 6">D1-19</strain>
    </source>
</reference>
<dbReference type="InterPro" id="IPR050275">
    <property type="entry name" value="PGM_Phosphatase"/>
</dbReference>
<evidence type="ECO:0000256" key="1">
    <source>
        <dbReference type="ARBA" id="ARBA00023152"/>
    </source>
</evidence>